<sequence>MKVTFPLQIQTAKNYSGKVTSIKKKLNTFTDDSFFKNMYMHFQTIRQPKTGIVSNFPWCCFLALKWKLSEPIRHKCIEMEMKDFIDIINRIYNLQSEVEGLYDNNKILLSIRRMIVNQKLYQVPMKLELNTLARQYYWYANYGGGYFQRNFEKLYGLTLEEYYKISAYFALLSCVEDNKESVYIASNVYIIHLIPYFSPETLKNYLNLVSVKWSELRAFMVQFRDEQQKDIEYFLDTPMLSKPFIQIDEGLVVLSKHILRASLSGLVPSLLKKDLGSAYKDKFGKAMENYIETLLTETFPKVKTERQIKELYRKHQVSETTKVVDFILEEDEGNVYIDSKAIEPDKTVKYSNTAVVIKQRLGNSFMKGVLQGLDCARTINKINGNKKSKRDSLIIITHMDHYISTGKTIEDMLDNSFFKMIEEKNGELPIDKERIYYMTIDEFEFMVEVCRLKKINITSIIDACSKDDSSSSTQKFNVMMHIHKIYPEGIPDREIIVKTRDYLFEDLIESMKNSKSHWDGRVSDYLAIKQFLLS</sequence>
<protein>
    <submittedName>
        <fullName evidence="1">Uncharacterized protein</fullName>
    </submittedName>
</protein>
<dbReference type="Proteomes" id="UP000275331">
    <property type="component" value="Unassembled WGS sequence"/>
</dbReference>
<name>A0A427UWH4_9ENTR</name>
<dbReference type="AlphaFoldDB" id="A0A427UWH4"/>
<dbReference type="OrthoDB" id="6312066at2"/>
<organism evidence="1 2">
    <name type="scientific">Atlantibacter subterraneus</name>
    <dbReference type="NCBI Taxonomy" id="255519"/>
    <lineage>
        <taxon>Bacteria</taxon>
        <taxon>Pseudomonadati</taxon>
        <taxon>Pseudomonadota</taxon>
        <taxon>Gammaproteobacteria</taxon>
        <taxon>Enterobacterales</taxon>
        <taxon>Enterobacteriaceae</taxon>
        <taxon>Atlantibacter</taxon>
    </lineage>
</organism>
<gene>
    <name evidence="1" type="ORF">EGT71_14155</name>
</gene>
<reference evidence="1 2" key="1">
    <citation type="submission" date="2018-10" db="EMBL/GenBank/DDBJ databases">
        <title>Transmission dynamics of multidrug resistant bacteria on intensive care unit surfaces.</title>
        <authorList>
            <person name="D'Souza A.W."/>
            <person name="Potter R.F."/>
            <person name="Wallace M."/>
            <person name="Shupe A."/>
            <person name="Patel S."/>
            <person name="Sun S."/>
            <person name="Gul D."/>
            <person name="Kwon J.H."/>
            <person name="Andleeb S."/>
            <person name="Burnham C.-A.D."/>
            <person name="Dantas G."/>
        </authorList>
    </citation>
    <scope>NUCLEOTIDE SEQUENCE [LARGE SCALE GENOMIC DNA]</scope>
    <source>
        <strain evidence="1 2">AS_373</strain>
    </source>
</reference>
<comment type="caution">
    <text evidence="1">The sequence shown here is derived from an EMBL/GenBank/DDBJ whole genome shotgun (WGS) entry which is preliminary data.</text>
</comment>
<evidence type="ECO:0000313" key="1">
    <source>
        <dbReference type="EMBL" id="RSE24810.1"/>
    </source>
</evidence>
<evidence type="ECO:0000313" key="2">
    <source>
        <dbReference type="Proteomes" id="UP000275331"/>
    </source>
</evidence>
<dbReference type="EMBL" id="RHXB01000009">
    <property type="protein sequence ID" value="RSE24810.1"/>
    <property type="molecule type" value="Genomic_DNA"/>
</dbReference>
<accession>A0A427UWH4</accession>
<proteinExistence type="predicted"/>